<name>A0ABY1GC96_9GAMM</name>
<dbReference type="PROSITE" id="PS51192">
    <property type="entry name" value="HELICASE_ATP_BIND_1"/>
    <property type="match status" value="1"/>
</dbReference>
<accession>A0ABY1GC96</accession>
<dbReference type="PANTHER" id="PTHR47396">
    <property type="entry name" value="TYPE I RESTRICTION ENZYME ECOKI R PROTEIN"/>
    <property type="match status" value="1"/>
</dbReference>
<keyword evidence="1" id="KW-0175">Coiled coil</keyword>
<dbReference type="InterPro" id="IPR001650">
    <property type="entry name" value="Helicase_C-like"/>
</dbReference>
<evidence type="ECO:0000259" key="2">
    <source>
        <dbReference type="PROSITE" id="PS51192"/>
    </source>
</evidence>
<organism evidence="4 5">
    <name type="scientific">Pseudoalteromonas lipolytica</name>
    <dbReference type="NCBI Taxonomy" id="570156"/>
    <lineage>
        <taxon>Bacteria</taxon>
        <taxon>Pseudomonadati</taxon>
        <taxon>Pseudomonadota</taxon>
        <taxon>Gammaproteobacteria</taxon>
        <taxon>Alteromonadales</taxon>
        <taxon>Pseudoalteromonadaceae</taxon>
        <taxon>Pseudoalteromonas</taxon>
    </lineage>
</organism>
<proteinExistence type="predicted"/>
<dbReference type="CDD" id="cd18785">
    <property type="entry name" value="SF2_C"/>
    <property type="match status" value="1"/>
</dbReference>
<evidence type="ECO:0000313" key="5">
    <source>
        <dbReference type="Proteomes" id="UP000183805"/>
    </source>
</evidence>
<comment type="caution">
    <text evidence="4">The sequence shown here is derived from an EMBL/GenBank/DDBJ whole genome shotgun (WGS) entry which is preliminary data.</text>
</comment>
<evidence type="ECO:0000256" key="1">
    <source>
        <dbReference type="SAM" id="Coils"/>
    </source>
</evidence>
<dbReference type="PROSITE" id="PS51194">
    <property type="entry name" value="HELICASE_CTER"/>
    <property type="match status" value="1"/>
</dbReference>
<gene>
    <name evidence="4" type="ORF">SAMN04487854_10125</name>
</gene>
<dbReference type="SMART" id="SM00487">
    <property type="entry name" value="DEXDc"/>
    <property type="match status" value="1"/>
</dbReference>
<dbReference type="CDD" id="cd17926">
    <property type="entry name" value="DEXHc_RE"/>
    <property type="match status" value="1"/>
</dbReference>
<evidence type="ECO:0000259" key="3">
    <source>
        <dbReference type="PROSITE" id="PS51194"/>
    </source>
</evidence>
<dbReference type="InterPro" id="IPR006935">
    <property type="entry name" value="Helicase/UvrB_N"/>
</dbReference>
<dbReference type="InterPro" id="IPR054347">
    <property type="entry name" value="TOTE_primase"/>
</dbReference>
<dbReference type="InterPro" id="IPR050742">
    <property type="entry name" value="Helicase_Restrict-Modif_Enz"/>
</dbReference>
<keyword evidence="5" id="KW-1185">Reference proteome</keyword>
<dbReference type="InterPro" id="IPR027417">
    <property type="entry name" value="P-loop_NTPase"/>
</dbReference>
<dbReference type="Pfam" id="PF22548">
    <property type="entry name" value="AEP-TOTE"/>
    <property type="match status" value="1"/>
</dbReference>
<reference evidence="4 5" key="1">
    <citation type="submission" date="2016-10" db="EMBL/GenBank/DDBJ databases">
        <authorList>
            <person name="Varghese N."/>
            <person name="Submissions S."/>
        </authorList>
    </citation>
    <scope>NUCLEOTIDE SEQUENCE [LARGE SCALE GENOMIC DNA]</scope>
    <source>
        <strain evidence="4 5">CGMCC 1.8499</strain>
    </source>
</reference>
<feature type="domain" description="Helicase C-terminal" evidence="3">
    <location>
        <begin position="618"/>
        <end position="785"/>
    </location>
</feature>
<dbReference type="InterPro" id="IPR014001">
    <property type="entry name" value="Helicase_ATP-bd"/>
</dbReference>
<dbReference type="EMBL" id="FPAZ01000001">
    <property type="protein sequence ID" value="SFT32377.1"/>
    <property type="molecule type" value="Genomic_DNA"/>
</dbReference>
<evidence type="ECO:0008006" key="6">
    <source>
        <dbReference type="Google" id="ProtNLM"/>
    </source>
</evidence>
<feature type="coiled-coil region" evidence="1">
    <location>
        <begin position="8"/>
        <end position="35"/>
    </location>
</feature>
<dbReference type="SUPFAM" id="SSF52540">
    <property type="entry name" value="P-loop containing nucleoside triphosphate hydrolases"/>
    <property type="match status" value="2"/>
</dbReference>
<dbReference type="Pfam" id="PF04851">
    <property type="entry name" value="ResIII"/>
    <property type="match status" value="1"/>
</dbReference>
<dbReference type="Proteomes" id="UP000183805">
    <property type="component" value="Unassembled WGS sequence"/>
</dbReference>
<feature type="domain" description="Helicase ATP-binding" evidence="2">
    <location>
        <begin position="430"/>
        <end position="580"/>
    </location>
</feature>
<dbReference type="Gene3D" id="3.40.50.300">
    <property type="entry name" value="P-loop containing nucleotide triphosphate hydrolases"/>
    <property type="match status" value="2"/>
</dbReference>
<dbReference type="PANTHER" id="PTHR47396:SF1">
    <property type="entry name" value="ATP-DEPENDENT HELICASE IRC3-RELATED"/>
    <property type="match status" value="1"/>
</dbReference>
<sequence length="790" mass="89003">MSTPEQRLANIKAKLEEIETHKAALLEESRLLTQQLTAEQAHYFNQYADPRAKVALFQNYFRGRNNIYPFRWESKQGKSGYSPSCANEWKAGVCNKPKIACSECHHQAFHPLDENAINAHLRGQRTIGIYPLTEKNQCYFLAFDFDKADWFNAITALRQVCDSLHIPNLVEKSRSGHGGHLWLFFNAATNAKTARQLGTALLNLTMDNYPTLNFDCFDRMFPNQDELPEGGFGNLIALPLQKQPRMLGNASFIDKNGEVIGDQWQALASTAKITADVMLTLLERLKEYITIEPPELDSKPWEKQSPSISTKIQNCPDSIEIIQADKLYIATDPLPNQLIASLKKLAVFGNPEFFKRQAMRFSTIGVPRYLCAAHIESGYLQLPRGLQSQVENLLDKRECSVSYQDKRQNGQPLSEVKFTGVLRAQQAKALKALMANETGLVIANTGFGKTVVALALAAKREVNTLVLVHNKALAEQWIERCKIFLNEFQMGSLLGGKDKLTGLLDVATYQSLIGRNGVDINEKVYQYGQIIVDECHHIPALNYETLIKNVLPKYILGFTATPKRQDGLEKLMYFQLGDVLFESKPDSVQFSQTTYRCDTGTSFPKTWLDGSEAIKITQVYQYLQDHEARSLLIANQISEAVQMDRKCLVLSERKEHISILSKLLQAKGISAIELHGGVTAKIRKQRIADMQAGLPNKTVVIATGKYVGEGFDLPYLDALFLALPVSWKGTVAQYAGRIQRHHPGKSEVTVYDFVDDLPMLQRMWKKRANGYKAVDYTVLEKNQETNKKLI</sequence>
<protein>
    <recommendedName>
        <fullName evidence="6">DEAD/DEAH box helicase</fullName>
    </recommendedName>
</protein>
<evidence type="ECO:0000313" key="4">
    <source>
        <dbReference type="EMBL" id="SFT32377.1"/>
    </source>
</evidence>
<dbReference type="RefSeq" id="WP_065979931.1">
    <property type="nucleotide sequence ID" value="NZ_FPAZ01000001.1"/>
</dbReference>
<dbReference type="Pfam" id="PF00271">
    <property type="entry name" value="Helicase_C"/>
    <property type="match status" value="1"/>
</dbReference>